<dbReference type="KEGG" id="psuu:Psuf_057460"/>
<dbReference type="RefSeq" id="WP_173159854.1">
    <property type="nucleotide sequence ID" value="NZ_AP022871.1"/>
</dbReference>
<reference evidence="1 2" key="2">
    <citation type="submission" date="2020-03" db="EMBL/GenBank/DDBJ databases">
        <authorList>
            <person name="Ichikawa N."/>
            <person name="Kimura A."/>
            <person name="Kitahashi Y."/>
            <person name="Uohara A."/>
        </authorList>
    </citation>
    <scope>NUCLEOTIDE SEQUENCE [LARGE SCALE GENOMIC DNA]</scope>
    <source>
        <strain evidence="1 2">NBRC 105367</strain>
    </source>
</reference>
<dbReference type="Proteomes" id="UP000503011">
    <property type="component" value="Chromosome"/>
</dbReference>
<gene>
    <name evidence="1" type="ORF">Psuf_057460</name>
</gene>
<sequence length="230" mass="26361">MPRRERGRESHQLRRLASKRRRDVWVYTEGELTEPQYVDLVKEMQPVRRNDVHIANDTRQAGGTRGSGGRAVDRKPADLVDAAIDHKRRLDRQAADAGVRAEFFPVVWCIFDRDDHAGVDAAIERARRGGVRVAFSHPCFELWRLLHQQDYSTPTSGVCDEVAGRLSFAQGVPRKQRKAVTIDQIEGRFADARKRARQLNAQHDDHMPYTARDPYTDVWEFVESLGVLAY</sequence>
<dbReference type="Pfam" id="PF13707">
    <property type="entry name" value="RloB"/>
    <property type="match status" value="1"/>
</dbReference>
<proteinExistence type="predicted"/>
<name>A0A6F8YR12_9ACTN</name>
<protein>
    <recommendedName>
        <fullName evidence="3">RloB-like protein</fullName>
    </recommendedName>
</protein>
<dbReference type="EMBL" id="AP022871">
    <property type="protein sequence ID" value="BCB88433.1"/>
    <property type="molecule type" value="Genomic_DNA"/>
</dbReference>
<dbReference type="AlphaFoldDB" id="A0A6F8YR12"/>
<keyword evidence="2" id="KW-1185">Reference proteome</keyword>
<evidence type="ECO:0008006" key="3">
    <source>
        <dbReference type="Google" id="ProtNLM"/>
    </source>
</evidence>
<reference evidence="1 2" key="1">
    <citation type="submission" date="2020-03" db="EMBL/GenBank/DDBJ databases">
        <title>Whole genome shotgun sequence of Phytohabitans suffuscus NBRC 105367.</title>
        <authorList>
            <person name="Komaki H."/>
            <person name="Tamura T."/>
        </authorList>
    </citation>
    <scope>NUCLEOTIDE SEQUENCE [LARGE SCALE GENOMIC DNA]</scope>
    <source>
        <strain evidence="1 2">NBRC 105367</strain>
    </source>
</reference>
<organism evidence="1 2">
    <name type="scientific">Phytohabitans suffuscus</name>
    <dbReference type="NCBI Taxonomy" id="624315"/>
    <lineage>
        <taxon>Bacteria</taxon>
        <taxon>Bacillati</taxon>
        <taxon>Actinomycetota</taxon>
        <taxon>Actinomycetes</taxon>
        <taxon>Micromonosporales</taxon>
        <taxon>Micromonosporaceae</taxon>
    </lineage>
</organism>
<accession>A0A6F8YR12</accession>
<dbReference type="InterPro" id="IPR025591">
    <property type="entry name" value="RloB"/>
</dbReference>
<evidence type="ECO:0000313" key="2">
    <source>
        <dbReference type="Proteomes" id="UP000503011"/>
    </source>
</evidence>
<evidence type="ECO:0000313" key="1">
    <source>
        <dbReference type="EMBL" id="BCB88433.1"/>
    </source>
</evidence>